<dbReference type="PROSITE" id="PS50294">
    <property type="entry name" value="WD_REPEATS_REGION"/>
    <property type="match status" value="3"/>
</dbReference>
<dbReference type="PROSITE" id="PS00678">
    <property type="entry name" value="WD_REPEATS_1"/>
    <property type="match status" value="1"/>
</dbReference>
<dbReference type="GO" id="GO:0004197">
    <property type="term" value="F:cysteine-type endopeptidase activity"/>
    <property type="evidence" value="ECO:0007669"/>
    <property type="project" value="InterPro"/>
</dbReference>
<feature type="repeat" description="WD" evidence="3">
    <location>
        <begin position="925"/>
        <end position="967"/>
    </location>
</feature>
<dbReference type="PROSITE" id="PS50082">
    <property type="entry name" value="WD_REPEATS_2"/>
    <property type="match status" value="4"/>
</dbReference>
<reference evidence="7" key="1">
    <citation type="submission" date="2020-10" db="EMBL/GenBank/DDBJ databases">
        <authorList>
            <person name="Castelo-Branco R."/>
            <person name="Eusebio N."/>
            <person name="Adriana R."/>
            <person name="Vieira A."/>
            <person name="Brugerolle De Fraissinette N."/>
            <person name="Rezende De Castro R."/>
            <person name="Schneider M.P."/>
            <person name="Vasconcelos V."/>
            <person name="Leao P.N."/>
        </authorList>
    </citation>
    <scope>NUCLEOTIDE SEQUENCE</scope>
    <source>
        <strain evidence="7">LEGE 07157</strain>
    </source>
</reference>
<dbReference type="Pfam" id="PF00400">
    <property type="entry name" value="WD40"/>
    <property type="match status" value="4"/>
</dbReference>
<accession>A0A8J7DYF8</accession>
<comment type="caution">
    <text evidence="7">The sequence shown here is derived from an EMBL/GenBank/DDBJ whole genome shotgun (WGS) entry which is preliminary data.</text>
</comment>
<dbReference type="InterPro" id="IPR015943">
    <property type="entry name" value="WD40/YVTN_repeat-like_dom_sf"/>
</dbReference>
<dbReference type="Pfam" id="PF20703">
    <property type="entry name" value="nSTAND1"/>
    <property type="match status" value="1"/>
</dbReference>
<feature type="repeat" description="WD" evidence="3">
    <location>
        <begin position="1092"/>
        <end position="1136"/>
    </location>
</feature>
<sequence length="1173" mass="132129">MDRYALVIGISQYQSATLSPLPKAAMDAENVAQLLEKRGNFRVERLPRVWNRSQNRFEVGDLPVTRTEVIDALKTLLLKCATNSEALIYFSGHGFKIYDELDEQQGFLAASDTQIEGSGDRATRQQNGISLEFLDRVIKKCQIARLVMLLDCCHSGEAIARESLQKTLAEFSRGADYYLIAACRNFEIARSLKGQPHSIFTGALLAGLAPENADSEGNITGDRLFDYIQQRLKGSRQQPVRLGGGRSIALVNYPQQESRATIPFQQENPYLGLQAFDLEQAMYFHGRDRAIRALRERLLDNRFLAVIGASGCGKSSLVKAGLIYSLKNSPLLDSSDWEIATLNPGDSPLERLIETLAPLHDRAKPFLLFVDQFEEIFTLCKDDEQRKSFFRLMQEEATTIERQGRVIVAIRGDFLDRCAEYQEVASLINRTQPTTYFVEPLSLEELQRAIAQPATQHGVTFDPGLISKMAEDVFSHPGALPLLQYALRELWHVCIEETKTPQPHLTWQGYEQIGKVGGALDKSANSIYNSLSSDAQQACVRRLFLELVELGEGETVTRRRVTKESLNAVTDSSEQLEKLLGQLAKHRLLFVTTDKKGRDEFITYVEVTHEALLSKWEMLKKWIEENRDAIRLKRRFEADFLEWRDRYNRSEEALLGGLRLSDVVEWRRETHPRLSEESEAFIEASLAQREREQQEKLAAAEAKAKAEEERAKEAEARALAELEMKVEAEKRAEAEQGRTQEAEARVKVQKRATISAIAAGVVVACLLGAGGTLYTQKAASDAAAIGFLIGKAKQLLETGNQLEALIASVEALREIEKTRKQNSEEFRRIKSIVAQIKEVNRLQHNSVLSSVDFSPDGKFIMSGDRDGQIWLRSPEGKLHKKITGQQAHKKPIWGIEFSPDNQTIVSASSDTTIKVWDKNLTLKKILKHSASLYDIKFHPLNTNFIASTSADGKIIIWDIEEGRPIREAPPQQAILNLDFNHDGSKIAFTSASEVKIWNLSSDEIEPIGSHRQASSVKFNPAKHNILASSSLYGNKIKIWDLEKGSHQTIVMSDEDSSHGLDFSSNGEKIVSAGVYQGIKVWSLSNLKMIENLKGHKDEIMSAKFHPTDPEGEVLISASEDKTIRIWRIDNQEKLKQLNLTTLMNYSCDRLKEYVKNQEKFKEEKQKINKICTI</sequence>
<organism evidence="7 8">
    <name type="scientific">Lusitaniella coriacea LEGE 07157</name>
    <dbReference type="NCBI Taxonomy" id="945747"/>
    <lineage>
        <taxon>Bacteria</taxon>
        <taxon>Bacillati</taxon>
        <taxon>Cyanobacteriota</taxon>
        <taxon>Cyanophyceae</taxon>
        <taxon>Spirulinales</taxon>
        <taxon>Lusitaniellaceae</taxon>
        <taxon>Lusitaniella</taxon>
    </lineage>
</organism>
<dbReference type="SUPFAM" id="SSF52540">
    <property type="entry name" value="P-loop containing nucleoside triphosphate hydrolases"/>
    <property type="match status" value="1"/>
</dbReference>
<dbReference type="PRINTS" id="PR00320">
    <property type="entry name" value="GPROTEINBRPT"/>
</dbReference>
<dbReference type="InterPro" id="IPR049052">
    <property type="entry name" value="nSTAND1"/>
</dbReference>
<dbReference type="Pfam" id="PF00656">
    <property type="entry name" value="Peptidase_C14"/>
    <property type="match status" value="1"/>
</dbReference>
<feature type="domain" description="Peptidase C14 caspase" evidence="5">
    <location>
        <begin position="3"/>
        <end position="238"/>
    </location>
</feature>
<dbReference type="PANTHER" id="PTHR22847:SF637">
    <property type="entry name" value="WD REPEAT DOMAIN 5B"/>
    <property type="match status" value="1"/>
</dbReference>
<dbReference type="InterPro" id="IPR036322">
    <property type="entry name" value="WD40_repeat_dom_sf"/>
</dbReference>
<feature type="domain" description="Novel STAND NTPase 1" evidence="6">
    <location>
        <begin position="269"/>
        <end position="648"/>
    </location>
</feature>
<dbReference type="RefSeq" id="WP_194029077.1">
    <property type="nucleotide sequence ID" value="NZ_JADEWZ010000010.1"/>
</dbReference>
<dbReference type="GO" id="GO:0006508">
    <property type="term" value="P:proteolysis"/>
    <property type="evidence" value="ECO:0007669"/>
    <property type="project" value="InterPro"/>
</dbReference>
<evidence type="ECO:0000256" key="2">
    <source>
        <dbReference type="ARBA" id="ARBA00022737"/>
    </source>
</evidence>
<dbReference type="AlphaFoldDB" id="A0A8J7DYF8"/>
<feature type="coiled-coil region" evidence="4">
    <location>
        <begin position="683"/>
        <end position="745"/>
    </location>
</feature>
<dbReference type="InterPro" id="IPR020472">
    <property type="entry name" value="WD40_PAC1"/>
</dbReference>
<dbReference type="InterPro" id="IPR029030">
    <property type="entry name" value="Caspase-like_dom_sf"/>
</dbReference>
<dbReference type="SUPFAM" id="SSF52129">
    <property type="entry name" value="Caspase-like"/>
    <property type="match status" value="1"/>
</dbReference>
<dbReference type="InterPro" id="IPR027417">
    <property type="entry name" value="P-loop_NTPase"/>
</dbReference>
<evidence type="ECO:0000256" key="1">
    <source>
        <dbReference type="ARBA" id="ARBA00022574"/>
    </source>
</evidence>
<dbReference type="InterPro" id="IPR001680">
    <property type="entry name" value="WD40_rpt"/>
</dbReference>
<dbReference type="Gene3D" id="3.40.50.1460">
    <property type="match status" value="1"/>
</dbReference>
<protein>
    <submittedName>
        <fullName evidence="7">Caspase family protein</fullName>
    </submittedName>
</protein>
<dbReference type="SUPFAM" id="SSF50978">
    <property type="entry name" value="WD40 repeat-like"/>
    <property type="match status" value="1"/>
</dbReference>
<name>A0A8J7DYF8_9CYAN</name>
<dbReference type="InterPro" id="IPR011600">
    <property type="entry name" value="Pept_C14_caspase"/>
</dbReference>
<keyword evidence="8" id="KW-1185">Reference proteome</keyword>
<dbReference type="Proteomes" id="UP000654482">
    <property type="component" value="Unassembled WGS sequence"/>
</dbReference>
<gene>
    <name evidence="7" type="ORF">IQ249_08805</name>
</gene>
<dbReference type="PANTHER" id="PTHR22847">
    <property type="entry name" value="WD40 REPEAT PROTEIN"/>
    <property type="match status" value="1"/>
</dbReference>
<keyword evidence="4" id="KW-0175">Coiled coil</keyword>
<feature type="repeat" description="WD" evidence="3">
    <location>
        <begin position="885"/>
        <end position="917"/>
    </location>
</feature>
<dbReference type="EMBL" id="JADEWZ010000010">
    <property type="protein sequence ID" value="MBE9115991.1"/>
    <property type="molecule type" value="Genomic_DNA"/>
</dbReference>
<dbReference type="CDD" id="cd00200">
    <property type="entry name" value="WD40"/>
    <property type="match status" value="1"/>
</dbReference>
<keyword evidence="2" id="KW-0677">Repeat</keyword>
<evidence type="ECO:0000259" key="5">
    <source>
        <dbReference type="Pfam" id="PF00656"/>
    </source>
</evidence>
<evidence type="ECO:0000313" key="7">
    <source>
        <dbReference type="EMBL" id="MBE9115991.1"/>
    </source>
</evidence>
<dbReference type="Gene3D" id="2.130.10.10">
    <property type="entry name" value="YVTN repeat-like/Quinoprotein amine dehydrogenase"/>
    <property type="match status" value="2"/>
</dbReference>
<dbReference type="InterPro" id="IPR019775">
    <property type="entry name" value="WD40_repeat_CS"/>
</dbReference>
<proteinExistence type="predicted"/>
<feature type="repeat" description="WD" evidence="3">
    <location>
        <begin position="841"/>
        <end position="869"/>
    </location>
</feature>
<evidence type="ECO:0000256" key="4">
    <source>
        <dbReference type="SAM" id="Coils"/>
    </source>
</evidence>
<evidence type="ECO:0000259" key="6">
    <source>
        <dbReference type="Pfam" id="PF20703"/>
    </source>
</evidence>
<evidence type="ECO:0000313" key="8">
    <source>
        <dbReference type="Proteomes" id="UP000654482"/>
    </source>
</evidence>
<keyword evidence="1 3" id="KW-0853">WD repeat</keyword>
<evidence type="ECO:0000256" key="3">
    <source>
        <dbReference type="PROSITE-ProRule" id="PRU00221"/>
    </source>
</evidence>
<dbReference type="SMART" id="SM00320">
    <property type="entry name" value="WD40"/>
    <property type="match status" value="7"/>
</dbReference>